<name>A0ABT8EBI7_9BACL</name>
<proteinExistence type="predicted"/>
<keyword evidence="2" id="KW-1185">Reference proteome</keyword>
<dbReference type="RefSeq" id="WP_290401408.1">
    <property type="nucleotide sequence ID" value="NZ_JAUHLN010000005.1"/>
</dbReference>
<evidence type="ECO:0008006" key="3">
    <source>
        <dbReference type="Google" id="ProtNLM"/>
    </source>
</evidence>
<comment type="caution">
    <text evidence="1">The sequence shown here is derived from an EMBL/GenBank/DDBJ whole genome shotgun (WGS) entry which is preliminary data.</text>
</comment>
<reference evidence="1" key="1">
    <citation type="submission" date="2023-06" db="EMBL/GenBank/DDBJ databases">
        <title>Draft Genome Sequences of Representative Paenibacillus Polymyxa, Bacillus cereus, Fictibacillus sp., and Brevibacillus agri Strains Isolated from Amazonian Dark Earth.</title>
        <authorList>
            <person name="Pellegrinetti T.A."/>
            <person name="Cunha I.C.M."/>
            <person name="Chaves M.G."/>
            <person name="Freitas A.S."/>
            <person name="Silva A.V.R."/>
            <person name="Tsai S.M."/>
            <person name="Mendes L.W."/>
        </authorList>
    </citation>
    <scope>NUCLEOTIDE SEQUENCE</scope>
    <source>
        <strain evidence="1">CENA-BCM004</strain>
    </source>
</reference>
<organism evidence="1 2">
    <name type="scientific">Fictibacillus terranigra</name>
    <dbReference type="NCBI Taxonomy" id="3058424"/>
    <lineage>
        <taxon>Bacteria</taxon>
        <taxon>Bacillati</taxon>
        <taxon>Bacillota</taxon>
        <taxon>Bacilli</taxon>
        <taxon>Bacillales</taxon>
        <taxon>Fictibacillaceae</taxon>
        <taxon>Fictibacillus</taxon>
    </lineage>
</organism>
<gene>
    <name evidence="1" type="ORF">QYF49_20215</name>
</gene>
<accession>A0ABT8EBI7</accession>
<dbReference type="Proteomes" id="UP001168694">
    <property type="component" value="Unassembled WGS sequence"/>
</dbReference>
<protein>
    <recommendedName>
        <fullName evidence="3">GIY-YIG domain-containing protein</fullName>
    </recommendedName>
</protein>
<sequence length="64" mass="7280">MYEGTPFILKVKQQKIIYIGSALTCRNRLTNNSLPSFYKNTSKVMAELSFWPLASEIIVNGKPK</sequence>
<dbReference type="EMBL" id="JAUHLN010000005">
    <property type="protein sequence ID" value="MDN4075293.1"/>
    <property type="molecule type" value="Genomic_DNA"/>
</dbReference>
<evidence type="ECO:0000313" key="2">
    <source>
        <dbReference type="Proteomes" id="UP001168694"/>
    </source>
</evidence>
<evidence type="ECO:0000313" key="1">
    <source>
        <dbReference type="EMBL" id="MDN4075293.1"/>
    </source>
</evidence>